<evidence type="ECO:0000313" key="2">
    <source>
        <dbReference type="Proteomes" id="UP000019801"/>
    </source>
</evidence>
<evidence type="ECO:0000313" key="1">
    <source>
        <dbReference type="EMBL" id="CDO47448.1"/>
    </source>
</evidence>
<reference evidence="2" key="1">
    <citation type="submission" date="2013-11" db="EMBL/GenBank/DDBJ databases">
        <title>Genome sequencing of Bartonella spp. isolated from human blood.</title>
        <authorList>
            <person name="Raoult D."/>
        </authorList>
    </citation>
    <scope>NUCLEOTIDE SEQUENCE</scope>
    <source>
        <strain evidence="2">BM1374165</strain>
    </source>
</reference>
<dbReference type="PATRIC" id="fig|38323.4.peg.1615"/>
<dbReference type="Proteomes" id="UP000019801">
    <property type="component" value="Chromosome I"/>
</dbReference>
<accession>X5M8V8</accession>
<organism evidence="1 2">
    <name type="scientific">Bartonella henselae</name>
    <name type="common">Rochalimaea henselae</name>
    <dbReference type="NCBI Taxonomy" id="38323"/>
    <lineage>
        <taxon>Bacteria</taxon>
        <taxon>Pseudomonadati</taxon>
        <taxon>Pseudomonadota</taxon>
        <taxon>Alphaproteobacteria</taxon>
        <taxon>Hyphomicrobiales</taxon>
        <taxon>Bartonellaceae</taxon>
        <taxon>Bartonella</taxon>
    </lineage>
</organism>
<sequence length="137" mass="15669">MSDENVRHRLVNHLRLLERNAFALLEAVDGDCAGALSLYPHKQVPHLLTDDTETLNDDQLKEFFECIKCHSMFAGNDGYRLSLAGRQNKLAVGFKDNHIQLIKGGASLPYFLKPLIEHNNKVRITTFLYEISKTHRH</sequence>
<gene>
    <name evidence="1" type="ORF">BM1374165_01472</name>
</gene>
<protein>
    <submittedName>
        <fullName evidence="1">Uncharacterized protein</fullName>
    </submittedName>
</protein>
<dbReference type="EMBL" id="HG969191">
    <property type="protein sequence ID" value="CDO47448.1"/>
    <property type="molecule type" value="Genomic_DNA"/>
</dbReference>
<name>X5M8V8_BARHN</name>
<dbReference type="AlphaFoldDB" id="X5M8V8"/>
<dbReference type="STRING" id="38323.BM1374165_01472"/>
<proteinExistence type="predicted"/>
<dbReference type="KEGG" id="bhs:BM1374165_01472"/>